<evidence type="ECO:0000313" key="2">
    <source>
        <dbReference type="EMBL" id="HGZ41836.1"/>
    </source>
</evidence>
<protein>
    <submittedName>
        <fullName evidence="2">ACT domain-containing protein</fullName>
    </submittedName>
</protein>
<dbReference type="AlphaFoldDB" id="A0A832HZH4"/>
<sequence length="94" mass="10347">MRTRDELSLVCPENDLPPAVWERANRGWRAFQLQGPVPFETVGVVARISGTLADAGVPVFVLSTWTTDYVLVKEESAARAVEALRERFTVSGGE</sequence>
<accession>A0A832HZH4</accession>
<dbReference type="InterPro" id="IPR016540">
    <property type="entry name" value="UCP008459"/>
</dbReference>
<dbReference type="Pfam" id="PF13840">
    <property type="entry name" value="ACT_7"/>
    <property type="match status" value="1"/>
</dbReference>
<dbReference type="SUPFAM" id="SSF55021">
    <property type="entry name" value="ACT-like"/>
    <property type="match status" value="1"/>
</dbReference>
<comment type="caution">
    <text evidence="2">The sequence shown here is derived from an EMBL/GenBank/DDBJ whole genome shotgun (WGS) entry which is preliminary data.</text>
</comment>
<name>A0A832HZH4_UNCEI</name>
<dbReference type="PANTHER" id="PTHR31131">
    <property type="entry name" value="CHROMOSOME 1, WHOLE GENOME SHOTGUN SEQUENCE"/>
    <property type="match status" value="1"/>
</dbReference>
<dbReference type="InterPro" id="IPR045865">
    <property type="entry name" value="ACT-like_dom_sf"/>
</dbReference>
<dbReference type="PIRSF" id="PIRSF008459">
    <property type="entry name" value="UCP008459"/>
    <property type="match status" value="1"/>
</dbReference>
<gene>
    <name evidence="2" type="ORF">ENR23_00135</name>
</gene>
<evidence type="ECO:0000259" key="1">
    <source>
        <dbReference type="Pfam" id="PF13840"/>
    </source>
</evidence>
<dbReference type="EMBL" id="DSQF01000001">
    <property type="protein sequence ID" value="HGZ41836.1"/>
    <property type="molecule type" value="Genomic_DNA"/>
</dbReference>
<dbReference type="InterPro" id="IPR027795">
    <property type="entry name" value="CASTOR_ACT_dom"/>
</dbReference>
<dbReference type="Gene3D" id="3.30.2130.10">
    <property type="entry name" value="VC0802-like"/>
    <property type="match status" value="1"/>
</dbReference>
<dbReference type="PANTHER" id="PTHR31131:SF6">
    <property type="entry name" value="CASTOR ACT DOMAIN-CONTAINING PROTEIN"/>
    <property type="match status" value="1"/>
</dbReference>
<feature type="domain" description="CASTOR ACT" evidence="1">
    <location>
        <begin position="24"/>
        <end position="86"/>
    </location>
</feature>
<proteinExistence type="predicted"/>
<dbReference type="InterPro" id="IPR051719">
    <property type="entry name" value="CASTOR_mTORC1"/>
</dbReference>
<organism evidence="2">
    <name type="scientific">Eiseniibacteriota bacterium</name>
    <dbReference type="NCBI Taxonomy" id="2212470"/>
    <lineage>
        <taxon>Bacteria</taxon>
        <taxon>Candidatus Eiseniibacteriota</taxon>
    </lineage>
</organism>
<reference evidence="2" key="1">
    <citation type="journal article" date="2020" name="mSystems">
        <title>Genome- and Community-Level Interaction Insights into Carbon Utilization and Element Cycling Functions of Hydrothermarchaeota in Hydrothermal Sediment.</title>
        <authorList>
            <person name="Zhou Z."/>
            <person name="Liu Y."/>
            <person name="Xu W."/>
            <person name="Pan J."/>
            <person name="Luo Z.H."/>
            <person name="Li M."/>
        </authorList>
    </citation>
    <scope>NUCLEOTIDE SEQUENCE [LARGE SCALE GENOMIC DNA]</scope>
    <source>
        <strain evidence="2">SpSt-381</strain>
    </source>
</reference>